<evidence type="ECO:0000313" key="1">
    <source>
        <dbReference type="EMBL" id="KAL3837643.1"/>
    </source>
</evidence>
<dbReference type="AlphaFoldDB" id="A0ABD3TMV4"/>
<reference evidence="1 2" key="1">
    <citation type="submission" date="2024-11" db="EMBL/GenBank/DDBJ databases">
        <title>Chromosome-level genome assembly of the freshwater bivalve Anodonta woodiana.</title>
        <authorList>
            <person name="Chen X."/>
        </authorList>
    </citation>
    <scope>NUCLEOTIDE SEQUENCE [LARGE SCALE GENOMIC DNA]</scope>
    <source>
        <strain evidence="1">MN2024</strain>
        <tissue evidence="1">Gills</tissue>
    </source>
</reference>
<organism evidence="1 2">
    <name type="scientific">Sinanodonta woodiana</name>
    <name type="common">Chinese pond mussel</name>
    <name type="synonym">Anodonta woodiana</name>
    <dbReference type="NCBI Taxonomy" id="1069815"/>
    <lineage>
        <taxon>Eukaryota</taxon>
        <taxon>Metazoa</taxon>
        <taxon>Spiralia</taxon>
        <taxon>Lophotrochozoa</taxon>
        <taxon>Mollusca</taxon>
        <taxon>Bivalvia</taxon>
        <taxon>Autobranchia</taxon>
        <taxon>Heteroconchia</taxon>
        <taxon>Palaeoheterodonta</taxon>
        <taxon>Unionida</taxon>
        <taxon>Unionoidea</taxon>
        <taxon>Unionidae</taxon>
        <taxon>Unioninae</taxon>
        <taxon>Sinanodonta</taxon>
    </lineage>
</organism>
<evidence type="ECO:0000313" key="2">
    <source>
        <dbReference type="Proteomes" id="UP001634394"/>
    </source>
</evidence>
<proteinExistence type="predicted"/>
<dbReference type="Proteomes" id="UP001634394">
    <property type="component" value="Unassembled WGS sequence"/>
</dbReference>
<dbReference type="PANTHER" id="PTHR34494:SF1">
    <property type="entry name" value="PROTEIN CBG25024"/>
    <property type="match status" value="1"/>
</dbReference>
<name>A0ABD3TMV4_SINWO</name>
<accession>A0ABD3TMV4</accession>
<dbReference type="EMBL" id="JBJQND010000018">
    <property type="protein sequence ID" value="KAL3837643.1"/>
    <property type="molecule type" value="Genomic_DNA"/>
</dbReference>
<gene>
    <name evidence="1" type="ORF">ACJMK2_022989</name>
</gene>
<dbReference type="PANTHER" id="PTHR34494">
    <property type="entry name" value="PROTEIN CBG25024"/>
    <property type="match status" value="1"/>
</dbReference>
<protein>
    <submittedName>
        <fullName evidence="1">Uncharacterized protein</fullName>
    </submittedName>
</protein>
<sequence length="390" mass="41256">MDAVPVFSQIKSLAQWATGNKKGAVVTQDNFLKLCPVVSQGTSVVQAIAGDCEGARETQIQFLKGINGMVNSVPVVGHVKGAVHYVCGDKEGGDNAMKAASHTTGVIGGGVGGFLVGGPVGAAAGGAYGGVLMDGIISLAEVAVDGEKAKPYGACDTIMRIIEDPSDGGNYVDLIGATAFDAMTGYTAGQGIGKTIEYNIKKRKLAKTVGVDNANMIEDTGNTMRQINSKIKIKKNKSQVMTRVKHDVTGKIFDGHNKQMRKKLHIKNNITNGPTQLQQRVPGAKQVLKRPVSTCAEQQAYNSLYTDNPHASPGDLRSVSVKWNPESQGPVTVRRCPNCREFRPAMGDVSTDRIPETPVPKRVRCGETVAATALGVSVHALTNTVESEEL</sequence>
<keyword evidence="2" id="KW-1185">Reference proteome</keyword>
<comment type="caution">
    <text evidence="1">The sequence shown here is derived from an EMBL/GenBank/DDBJ whole genome shotgun (WGS) entry which is preliminary data.</text>
</comment>